<proteinExistence type="predicted"/>
<feature type="transmembrane region" description="Helical" evidence="5">
    <location>
        <begin position="128"/>
        <end position="150"/>
    </location>
</feature>
<dbReference type="AlphaFoldDB" id="A0A482XX70"/>
<evidence type="ECO:0000256" key="2">
    <source>
        <dbReference type="ARBA" id="ARBA00022692"/>
    </source>
</evidence>
<feature type="transmembrane region" description="Helical" evidence="5">
    <location>
        <begin position="275"/>
        <end position="300"/>
    </location>
</feature>
<feature type="transmembrane region" description="Helical" evidence="5">
    <location>
        <begin position="83"/>
        <end position="108"/>
    </location>
</feature>
<protein>
    <submittedName>
        <fullName evidence="7">Amino acid permease</fullName>
    </submittedName>
</protein>
<keyword evidence="4 5" id="KW-0472">Membrane</keyword>
<feature type="transmembrane region" description="Helical" evidence="5">
    <location>
        <begin position="43"/>
        <end position="62"/>
    </location>
</feature>
<feature type="transmembrane region" description="Helical" evidence="5">
    <location>
        <begin position="12"/>
        <end position="31"/>
    </location>
</feature>
<keyword evidence="2 5" id="KW-0812">Transmembrane</keyword>
<name>A0A482XX70_9EURY</name>
<dbReference type="InterPro" id="IPR006016">
    <property type="entry name" value="UspA"/>
</dbReference>
<feature type="domain" description="UspA" evidence="6">
    <location>
        <begin position="487"/>
        <end position="618"/>
    </location>
</feature>
<dbReference type="PANTHER" id="PTHR11785:SF512">
    <property type="entry name" value="SOBREMESA, ISOFORM B"/>
    <property type="match status" value="1"/>
</dbReference>
<accession>A0A482XX70</accession>
<evidence type="ECO:0000313" key="7">
    <source>
        <dbReference type="EMBL" id="RZH66564.1"/>
    </source>
</evidence>
<dbReference type="STRING" id="222984.GCA_000731985_02842"/>
<dbReference type="GO" id="GO:0016020">
    <property type="term" value="C:membrane"/>
    <property type="evidence" value="ECO:0007669"/>
    <property type="project" value="UniProtKB-SubCell"/>
</dbReference>
<dbReference type="PANTHER" id="PTHR11785">
    <property type="entry name" value="AMINO ACID TRANSPORTER"/>
    <property type="match status" value="1"/>
</dbReference>
<feature type="transmembrane region" description="Helical" evidence="5">
    <location>
        <begin position="396"/>
        <end position="417"/>
    </location>
</feature>
<evidence type="ECO:0000259" key="6">
    <source>
        <dbReference type="Pfam" id="PF00582"/>
    </source>
</evidence>
<sequence length="761" mass="80679">MSADEELAKDLGLLSAIAIGIGTMIGAGIFVLPGTAVARAGPLAALTFVIGGVTALFTALSASELGTAMPKSGGAYFYINRALGPLFGSISGWANWLGLAFASAFYMYGFGKYVNELVVASTLTLGPVTVSAVKVIGLIGAALFITINYIGAKETGGLQIGIVLTLLAILGVFTVVGLLNGNLESLRPFAPPGTAEQVLPVTAIVFVSYLGFVQITSVAEEIKNPGRNLPLAVIGSVVIVTVVYALFLVVLLAAVPNDLVANNDAAVVTAAQSLFGQYSVFGFGLGTVGWGLLLLGGLLATASSANASILSSSRINFAMGREKIISPSVNEIHPRFGTPYKSILITGSLIIAFLLFGNLEFLSTAGSVLHLIVYGLLNVALIVMREADPADYDPDFEVPLYPFVPIIGTVSSFALIAYIEPRVILLSSGLVVFASVWYLLYARQRVENDGVFAGWILDRSEKMPDAAVAAADSIRPTASVPDGGDFRVMVPLSNPRTEKELITLGGAIAKQRGGTVHAVHIVQVPDQTPLERAEQNERINAESKKLLEQARTDAETFSVPVETQTVLSHRSFEEVFDAARTFDADQVVMGWGPASHGRAESRLDELTHDLPCDFLVLRERGFDPSHILLPTAGGPDSVLGAEVTQLLRNEFDSDVTVLHALSDDETIEGGEEFLEEWAAENELADADLVVDDRDVETAIGDAATDATLVVIGATGRGLLSRLVRGSPVLDILEDVECSVLLAETARKRTLRERLLGITKQE</sequence>
<comment type="subcellular location">
    <subcellularLocation>
        <location evidence="1">Membrane</location>
        <topology evidence="1">Multi-pass membrane protein</topology>
    </subcellularLocation>
</comment>
<dbReference type="Gene3D" id="1.20.1740.10">
    <property type="entry name" value="Amino acid/polyamine transporter I"/>
    <property type="match status" value="1"/>
</dbReference>
<dbReference type="RefSeq" id="WP_130171488.1">
    <property type="nucleotide sequence ID" value="NZ_SHMR01000008.1"/>
</dbReference>
<feature type="domain" description="UspA" evidence="6">
    <location>
        <begin position="626"/>
        <end position="741"/>
    </location>
</feature>
<evidence type="ECO:0000256" key="3">
    <source>
        <dbReference type="ARBA" id="ARBA00022989"/>
    </source>
</evidence>
<keyword evidence="3 5" id="KW-1133">Transmembrane helix</keyword>
<feature type="transmembrane region" description="Helical" evidence="5">
    <location>
        <begin position="231"/>
        <end position="255"/>
    </location>
</feature>
<dbReference type="OrthoDB" id="56838at2157"/>
<dbReference type="EMBL" id="SHMR01000008">
    <property type="protein sequence ID" value="RZH66564.1"/>
    <property type="molecule type" value="Genomic_DNA"/>
</dbReference>
<dbReference type="InterPro" id="IPR002293">
    <property type="entry name" value="AA/rel_permease1"/>
</dbReference>
<feature type="transmembrane region" description="Helical" evidence="5">
    <location>
        <begin position="199"/>
        <end position="219"/>
    </location>
</feature>
<feature type="transmembrane region" description="Helical" evidence="5">
    <location>
        <begin position="365"/>
        <end position="384"/>
    </location>
</feature>
<feature type="transmembrane region" description="Helical" evidence="5">
    <location>
        <begin position="157"/>
        <end position="179"/>
    </location>
</feature>
<dbReference type="InterPro" id="IPR050598">
    <property type="entry name" value="AminoAcid_Transporter"/>
</dbReference>
<dbReference type="Proteomes" id="UP000292704">
    <property type="component" value="Unassembled WGS sequence"/>
</dbReference>
<organism evidence="7 8">
    <name type="scientific">Natrinema altunense</name>
    <dbReference type="NCBI Taxonomy" id="222984"/>
    <lineage>
        <taxon>Archaea</taxon>
        <taxon>Methanobacteriati</taxon>
        <taxon>Methanobacteriota</taxon>
        <taxon>Stenosarchaea group</taxon>
        <taxon>Halobacteria</taxon>
        <taxon>Halobacteriales</taxon>
        <taxon>Natrialbaceae</taxon>
        <taxon>Natrinema</taxon>
    </lineage>
</organism>
<dbReference type="SUPFAM" id="SSF52402">
    <property type="entry name" value="Adenine nucleotide alpha hydrolases-like"/>
    <property type="match status" value="2"/>
</dbReference>
<dbReference type="Pfam" id="PF13520">
    <property type="entry name" value="AA_permease_2"/>
    <property type="match status" value="1"/>
</dbReference>
<feature type="transmembrane region" description="Helical" evidence="5">
    <location>
        <begin position="423"/>
        <end position="441"/>
    </location>
</feature>
<reference evidence="7 8" key="1">
    <citation type="submission" date="2019-02" db="EMBL/GenBank/DDBJ databases">
        <title>Genome analysis provides insights into bioremediation potentialities and Haloocin production by Natrinema altunense strain 4.1R isolated from Chott Douz in Tunisian desert.</title>
        <authorList>
            <person name="Najjari A."/>
            <person name="Youssef N."/>
            <person name="Ben Dhia O."/>
            <person name="Ferjani R."/>
            <person name="El Hidri D."/>
            <person name="Ouzari H.I."/>
            <person name="Cherif A."/>
        </authorList>
    </citation>
    <scope>NUCLEOTIDE SEQUENCE [LARGE SCALE GENOMIC DNA]</scope>
    <source>
        <strain evidence="7 8">4.1R</strain>
    </source>
</reference>
<gene>
    <name evidence="7" type="ORF">ELS17_16000</name>
</gene>
<dbReference type="Gene3D" id="3.40.50.12370">
    <property type="match status" value="1"/>
</dbReference>
<dbReference type="GO" id="GO:0015179">
    <property type="term" value="F:L-amino acid transmembrane transporter activity"/>
    <property type="evidence" value="ECO:0007669"/>
    <property type="project" value="TreeGrafter"/>
</dbReference>
<dbReference type="Pfam" id="PF00582">
    <property type="entry name" value="Usp"/>
    <property type="match status" value="2"/>
</dbReference>
<comment type="caution">
    <text evidence="7">The sequence shown here is derived from an EMBL/GenBank/DDBJ whole genome shotgun (WGS) entry which is preliminary data.</text>
</comment>
<dbReference type="CDD" id="cd00293">
    <property type="entry name" value="USP-like"/>
    <property type="match status" value="2"/>
</dbReference>
<evidence type="ECO:0000256" key="5">
    <source>
        <dbReference type="SAM" id="Phobius"/>
    </source>
</evidence>
<evidence type="ECO:0000256" key="4">
    <source>
        <dbReference type="ARBA" id="ARBA00023136"/>
    </source>
</evidence>
<evidence type="ECO:0000313" key="8">
    <source>
        <dbReference type="Proteomes" id="UP000292704"/>
    </source>
</evidence>
<evidence type="ECO:0000256" key="1">
    <source>
        <dbReference type="ARBA" id="ARBA00004141"/>
    </source>
</evidence>